<comment type="caution">
    <text evidence="2">The sequence shown here is derived from an EMBL/GenBank/DDBJ whole genome shotgun (WGS) entry which is preliminary data.</text>
</comment>
<feature type="transmembrane region" description="Helical" evidence="1">
    <location>
        <begin position="97"/>
        <end position="118"/>
    </location>
</feature>
<dbReference type="Proteomes" id="UP001279734">
    <property type="component" value="Unassembled WGS sequence"/>
</dbReference>
<name>A0AAD3S7Y0_NEPGR</name>
<evidence type="ECO:0000313" key="2">
    <source>
        <dbReference type="EMBL" id="GMH06125.1"/>
    </source>
</evidence>
<protein>
    <submittedName>
        <fullName evidence="2">Uncharacterized protein</fullName>
    </submittedName>
</protein>
<feature type="transmembrane region" description="Helical" evidence="1">
    <location>
        <begin position="139"/>
        <end position="157"/>
    </location>
</feature>
<dbReference type="AlphaFoldDB" id="A0AAD3S7Y0"/>
<organism evidence="2 3">
    <name type="scientific">Nepenthes gracilis</name>
    <name type="common">Slender pitcher plant</name>
    <dbReference type="NCBI Taxonomy" id="150966"/>
    <lineage>
        <taxon>Eukaryota</taxon>
        <taxon>Viridiplantae</taxon>
        <taxon>Streptophyta</taxon>
        <taxon>Embryophyta</taxon>
        <taxon>Tracheophyta</taxon>
        <taxon>Spermatophyta</taxon>
        <taxon>Magnoliopsida</taxon>
        <taxon>eudicotyledons</taxon>
        <taxon>Gunneridae</taxon>
        <taxon>Pentapetalae</taxon>
        <taxon>Caryophyllales</taxon>
        <taxon>Nepenthaceae</taxon>
        <taxon>Nepenthes</taxon>
    </lineage>
</organism>
<keyword evidence="1" id="KW-0472">Membrane</keyword>
<keyword evidence="1" id="KW-0812">Transmembrane</keyword>
<keyword evidence="1" id="KW-1133">Transmembrane helix</keyword>
<keyword evidence="3" id="KW-1185">Reference proteome</keyword>
<reference evidence="2" key="1">
    <citation type="submission" date="2023-05" db="EMBL/GenBank/DDBJ databases">
        <title>Nepenthes gracilis genome sequencing.</title>
        <authorList>
            <person name="Fukushima K."/>
        </authorList>
    </citation>
    <scope>NUCLEOTIDE SEQUENCE</scope>
    <source>
        <strain evidence="2">SING2019-196</strain>
    </source>
</reference>
<accession>A0AAD3S7Y0</accession>
<dbReference type="EMBL" id="BSYO01000006">
    <property type="protein sequence ID" value="GMH06125.1"/>
    <property type="molecule type" value="Genomic_DNA"/>
</dbReference>
<evidence type="ECO:0000313" key="3">
    <source>
        <dbReference type="Proteomes" id="UP001279734"/>
    </source>
</evidence>
<sequence length="161" mass="18235">MPSWTRGCRSGLEAEVADIAIRTLCGNVLEYCCSVEGLPGLGWESHSATEVSSDGALVLWIRCTYLMFHGHCGDISYGCSCLASYRLLLPGLVCGRWPVWVVAGWVWLKWTVMLMWLLTAPFDCRYYLWWLWPPMPIRLFLHDTFCPGAVGYLWHILSSPG</sequence>
<proteinExistence type="predicted"/>
<evidence type="ECO:0000256" key="1">
    <source>
        <dbReference type="SAM" id="Phobius"/>
    </source>
</evidence>
<gene>
    <name evidence="2" type="ORF">Nepgr_007965</name>
</gene>